<dbReference type="CDD" id="cd00041">
    <property type="entry name" value="CUB"/>
    <property type="match status" value="3"/>
</dbReference>
<dbReference type="Pfam" id="PF00431">
    <property type="entry name" value="CUB"/>
    <property type="match status" value="3"/>
</dbReference>
<keyword evidence="1" id="KW-0677">Repeat</keyword>
<reference evidence="5" key="2">
    <citation type="submission" date="2025-09" db="UniProtKB">
        <authorList>
            <consortium name="Ensembl"/>
        </authorList>
    </citation>
    <scope>IDENTIFICATION</scope>
</reference>
<dbReference type="PANTHER" id="PTHR24251:SF47">
    <property type="entry name" value="CUB DOMAIN-CONTAINING PROTEIN 2"/>
    <property type="match status" value="1"/>
</dbReference>
<sequence length="396" mass="43274">HVFFTAVSERVHLILSGVKCGGILSAPSGNISSPNFPGLYPYNIHCSWLIVVPEGSSVLLTFHHFELEYHASCAYDHVKIYNGVAGDEGNLLGTFCGDAAPPAFTSSWNVMSVIFRSDRHVAHRGFSLSYRKVGPLCVLTGLSGVISSPGYPAEYSNDADCTWLIHVSNSSAVTLLFLDFQMENNEGCHFDYVALFDGPTVAHRHLGTYCGANKPPATITTARKKTSPERQNILSQVCVKNYCFVPHLPQPGECQQVLSDVCGNFSSPNFPQIYPNNINCHWSISLAAGYRIKLFFPVVDLEGRNSLTDACDYDWVAVYDGDGQAADALLGRWCGADRPPSFLSRGNKMLVVLSTDRDEAHGGFAASYLGGKVNWLLLGGILNMVPFPFKMISKVF</sequence>
<dbReference type="PROSITE" id="PS01180">
    <property type="entry name" value="CUB"/>
    <property type="match status" value="3"/>
</dbReference>
<reference evidence="5" key="1">
    <citation type="submission" date="2025-08" db="UniProtKB">
        <authorList>
            <consortium name="Ensembl"/>
        </authorList>
    </citation>
    <scope>IDENTIFICATION</scope>
</reference>
<keyword evidence="6" id="KW-1185">Reference proteome</keyword>
<dbReference type="FunFam" id="2.60.120.290:FF:000013">
    <property type="entry name" value="Membrane frizzled-related protein"/>
    <property type="match status" value="1"/>
</dbReference>
<keyword evidence="2" id="KW-1015">Disulfide bond</keyword>
<dbReference type="Gene3D" id="2.60.120.290">
    <property type="entry name" value="Spermadhesin, CUB domain"/>
    <property type="match status" value="3"/>
</dbReference>
<proteinExistence type="predicted"/>
<dbReference type="STRING" id="109280.ENSHCOP00000001202"/>
<evidence type="ECO:0000256" key="1">
    <source>
        <dbReference type="ARBA" id="ARBA00022737"/>
    </source>
</evidence>
<dbReference type="AlphaFoldDB" id="A0A3Q2XCG2"/>
<dbReference type="FunFam" id="2.60.120.290:FF:000005">
    <property type="entry name" value="Procollagen C-endopeptidase enhancer 1"/>
    <property type="match status" value="2"/>
</dbReference>
<evidence type="ECO:0000313" key="6">
    <source>
        <dbReference type="Proteomes" id="UP000264820"/>
    </source>
</evidence>
<evidence type="ECO:0000259" key="4">
    <source>
        <dbReference type="PROSITE" id="PS01180"/>
    </source>
</evidence>
<dbReference type="PANTHER" id="PTHR24251">
    <property type="entry name" value="OVOCHYMASE-RELATED"/>
    <property type="match status" value="1"/>
</dbReference>
<comment type="caution">
    <text evidence="3">Lacks conserved residue(s) required for the propagation of feature annotation.</text>
</comment>
<feature type="domain" description="CUB" evidence="4">
    <location>
        <begin position="133"/>
        <end position="221"/>
    </location>
</feature>
<feature type="domain" description="CUB" evidence="4">
    <location>
        <begin position="20"/>
        <end position="133"/>
    </location>
</feature>
<dbReference type="InterPro" id="IPR000859">
    <property type="entry name" value="CUB_dom"/>
</dbReference>
<dbReference type="SUPFAM" id="SSF49854">
    <property type="entry name" value="Spermadhesin, CUB domain"/>
    <property type="match status" value="3"/>
</dbReference>
<dbReference type="InterPro" id="IPR035914">
    <property type="entry name" value="Sperma_CUB_dom_sf"/>
</dbReference>
<evidence type="ECO:0000313" key="5">
    <source>
        <dbReference type="Ensembl" id="ENSHCOP00000001202.1"/>
    </source>
</evidence>
<dbReference type="GeneTree" id="ENSGT00940000158291"/>
<dbReference type="SMART" id="SM00042">
    <property type="entry name" value="CUB"/>
    <property type="match status" value="3"/>
</dbReference>
<dbReference type="Ensembl" id="ENSHCOT00000012502.1">
    <property type="protein sequence ID" value="ENSHCOP00000001202.1"/>
    <property type="gene ID" value="ENSHCOG00000002146.1"/>
</dbReference>
<name>A0A3Q2XCG2_HIPCM</name>
<accession>A0A3Q2XCG2</accession>
<dbReference type="Proteomes" id="UP000264820">
    <property type="component" value="Unplaced"/>
</dbReference>
<evidence type="ECO:0000256" key="3">
    <source>
        <dbReference type="PROSITE-ProRule" id="PRU00059"/>
    </source>
</evidence>
<evidence type="ECO:0000256" key="2">
    <source>
        <dbReference type="ARBA" id="ARBA00023157"/>
    </source>
</evidence>
<protein>
    <submittedName>
        <fullName evidence="5">CUB domain containing protein 2</fullName>
    </submittedName>
</protein>
<feature type="domain" description="CUB" evidence="4">
    <location>
        <begin position="254"/>
        <end position="371"/>
    </location>
</feature>
<organism evidence="5 6">
    <name type="scientific">Hippocampus comes</name>
    <name type="common">Tiger tail seahorse</name>
    <dbReference type="NCBI Taxonomy" id="109280"/>
    <lineage>
        <taxon>Eukaryota</taxon>
        <taxon>Metazoa</taxon>
        <taxon>Chordata</taxon>
        <taxon>Craniata</taxon>
        <taxon>Vertebrata</taxon>
        <taxon>Euteleostomi</taxon>
        <taxon>Actinopterygii</taxon>
        <taxon>Neopterygii</taxon>
        <taxon>Teleostei</taxon>
        <taxon>Neoteleostei</taxon>
        <taxon>Acanthomorphata</taxon>
        <taxon>Syngnathiaria</taxon>
        <taxon>Syngnathiformes</taxon>
        <taxon>Syngnathoidei</taxon>
        <taxon>Syngnathidae</taxon>
        <taxon>Hippocampus</taxon>
    </lineage>
</organism>